<reference evidence="1" key="1">
    <citation type="journal article" date="2022" name="Int. J. Mol. Sci.">
        <title>Draft Genome of Tanacetum Coccineum: Genomic Comparison of Closely Related Tanacetum-Family Plants.</title>
        <authorList>
            <person name="Yamashiro T."/>
            <person name="Shiraishi A."/>
            <person name="Nakayama K."/>
            <person name="Satake H."/>
        </authorList>
    </citation>
    <scope>NUCLEOTIDE SEQUENCE</scope>
</reference>
<accession>A0ABQ5HJG5</accession>
<organism evidence="1 2">
    <name type="scientific">Tanacetum coccineum</name>
    <dbReference type="NCBI Taxonomy" id="301880"/>
    <lineage>
        <taxon>Eukaryota</taxon>
        <taxon>Viridiplantae</taxon>
        <taxon>Streptophyta</taxon>
        <taxon>Embryophyta</taxon>
        <taxon>Tracheophyta</taxon>
        <taxon>Spermatophyta</taxon>
        <taxon>Magnoliopsida</taxon>
        <taxon>eudicotyledons</taxon>
        <taxon>Gunneridae</taxon>
        <taxon>Pentapetalae</taxon>
        <taxon>asterids</taxon>
        <taxon>campanulids</taxon>
        <taxon>Asterales</taxon>
        <taxon>Asteraceae</taxon>
        <taxon>Asteroideae</taxon>
        <taxon>Anthemideae</taxon>
        <taxon>Anthemidinae</taxon>
        <taxon>Tanacetum</taxon>
    </lineage>
</organism>
<dbReference type="Proteomes" id="UP001151760">
    <property type="component" value="Unassembled WGS sequence"/>
</dbReference>
<name>A0ABQ5HJG5_9ASTR</name>
<evidence type="ECO:0000313" key="2">
    <source>
        <dbReference type="Proteomes" id="UP001151760"/>
    </source>
</evidence>
<reference evidence="1" key="2">
    <citation type="submission" date="2022-01" db="EMBL/GenBank/DDBJ databases">
        <authorList>
            <person name="Yamashiro T."/>
            <person name="Shiraishi A."/>
            <person name="Satake H."/>
            <person name="Nakayama K."/>
        </authorList>
    </citation>
    <scope>NUCLEOTIDE SEQUENCE</scope>
</reference>
<evidence type="ECO:0000313" key="1">
    <source>
        <dbReference type="EMBL" id="GJT87910.1"/>
    </source>
</evidence>
<sequence>MITYLTNMEGWKHKDLKSKDFKSIKELFDKTFKRVNMFVDYRTDLVEGSSKRAGDELEQEVTKKKKVDDVQETAKVDDDQEATKIKELVEIVPDEEEVAIDASPLATKPPTIVDWKIHKEGKKNYYQIIRTDGSLKMYLVFSHMLKSFDKEDFETLWKLVKAKYGSTRLVEDLDLILWGDLKTMFEPHVEDRVWRNQQDYRVLDWKLYDSCRVHSLRMQHMHIHMLVEKRYPLTPATITDMLNKKLQCDHFSEMAYQLLKLLTK</sequence>
<comment type="caution">
    <text evidence="1">The sequence shown here is derived from an EMBL/GenBank/DDBJ whole genome shotgun (WGS) entry which is preliminary data.</text>
</comment>
<dbReference type="EMBL" id="BQNB010019680">
    <property type="protein sequence ID" value="GJT87910.1"/>
    <property type="molecule type" value="Genomic_DNA"/>
</dbReference>
<proteinExistence type="predicted"/>
<protein>
    <submittedName>
        <fullName evidence="1">Uncharacterized protein</fullName>
    </submittedName>
</protein>
<gene>
    <name evidence="1" type="ORF">Tco_1069627</name>
</gene>
<keyword evidence="2" id="KW-1185">Reference proteome</keyword>